<dbReference type="Pfam" id="PF00616">
    <property type="entry name" value="RasGAP"/>
    <property type="match status" value="1"/>
</dbReference>
<dbReference type="SUPFAM" id="SSF49562">
    <property type="entry name" value="C2 domain (Calcium/lipid-binding domain, CaLB)"/>
    <property type="match status" value="1"/>
</dbReference>
<dbReference type="PANTHER" id="PTHR10194">
    <property type="entry name" value="RAS GTPASE-ACTIVATING PROTEINS"/>
    <property type="match status" value="1"/>
</dbReference>
<feature type="region of interest" description="Disordered" evidence="2">
    <location>
        <begin position="706"/>
        <end position="845"/>
    </location>
</feature>
<keyword evidence="1" id="KW-0343">GTPase activation</keyword>
<dbReference type="Gene3D" id="2.60.40.150">
    <property type="entry name" value="C2 domain"/>
    <property type="match status" value="1"/>
</dbReference>
<dbReference type="Proteomes" id="UP000807306">
    <property type="component" value="Unassembled WGS sequence"/>
</dbReference>
<dbReference type="InterPro" id="IPR001936">
    <property type="entry name" value="RasGAP_dom"/>
</dbReference>
<feature type="compositionally biased region" description="Basic residues" evidence="2">
    <location>
        <begin position="833"/>
        <end position="845"/>
    </location>
</feature>
<dbReference type="InterPro" id="IPR000008">
    <property type="entry name" value="C2_dom"/>
</dbReference>
<feature type="compositionally biased region" description="Basic and acidic residues" evidence="2">
    <location>
        <begin position="823"/>
        <end position="832"/>
    </location>
</feature>
<dbReference type="SMART" id="SM00323">
    <property type="entry name" value="RasGAP"/>
    <property type="match status" value="1"/>
</dbReference>
<gene>
    <name evidence="5" type="ORF">CPB83DRAFT_464010</name>
</gene>
<comment type="caution">
    <text evidence="5">The sequence shown here is derived from an EMBL/GenBank/DDBJ whole genome shotgun (WGS) entry which is preliminary data.</text>
</comment>
<dbReference type="Gene3D" id="1.10.506.10">
    <property type="entry name" value="GTPase Activation - p120gap, domain 1"/>
    <property type="match status" value="1"/>
</dbReference>
<sequence length="845" mass="95116">MSSAWDHFSSYTAVEEPPDFLVSVEVYISNAAGASLKKPQTKSRKLDKRDSTADDLRLRERVSSNWLSSQKTLTSAGHWRSATCRLMEEGERCLLNVYVDETMLYQTVYIHLLNQTDIRPTEPSLYYRKDCIGIFCITNQRWTPSNIAEPLYLCFPNSEICATWQTLLKSYAVPEIYGRWFYPLDGGSYRMWRQVELTVVQGRNLGVSKSEAGKDDDGDSGDVDISCGVHLNDILCSRTTVKRGSSLAEWHESFSFPGLPPFENLDVVVWKEKKMSKPLLVGTARIALGNFRRGDQVDGWFPVTQPGALGTELQMGELRLKVKVDEEIILPYSSYTRLLEIYNSRNFLDWVSDLESSLRLKSISTHLVNVAIATNSVVQHVQTYAAREVENASTSSHTLFRGNTTFTKVLEVCMTHYGKVFLEASVGTILRRLYVEKVSIEVDPVRSGGGKSTKEAEKNQEQLLHWCRELWAHIYAARVDCPKMIFRTIRKLVEQRYRPEPTSINQNPNLPWQSVSAFIFLRFLVPAILHPHLFGLVPGLPPEPVQRSLTLIAKAIQSLANLNSNSRKQDTGGMQEFHNDSLPAMMDYIHVVSTPLAEASNTSFGSDERSRHDRINVVNALRTRTRRMTVLDRESIPVLPHLIDVPRHLAIVTSAVIRNSRELNPQPSNPQSTKTIPQHIEDFCAKCFFVEEEALQRVSQLAAGLASRGKRPSMQDISVEAPEDPPTSPRSTVTSTCVGTNGQSRRRKVSRPSTAPSPTVTDTPRRPGFFSENLQSPRAAVNRDLQPQRPWNNGHAKAPSTDSVPKIVRDSVSPARMPAPPELVEKVEDDTGKRKRGILRGILRR</sequence>
<feature type="compositionally biased region" description="Polar residues" evidence="2">
    <location>
        <begin position="751"/>
        <end position="762"/>
    </location>
</feature>
<dbReference type="EMBL" id="MU157871">
    <property type="protein sequence ID" value="KAF9526482.1"/>
    <property type="molecule type" value="Genomic_DNA"/>
</dbReference>
<dbReference type="PROSITE" id="PS50018">
    <property type="entry name" value="RAS_GTPASE_ACTIV_2"/>
    <property type="match status" value="1"/>
</dbReference>
<name>A0A9P6ECL2_9AGAR</name>
<dbReference type="Pfam" id="PF00168">
    <property type="entry name" value="C2"/>
    <property type="match status" value="1"/>
</dbReference>
<reference evidence="5" key="1">
    <citation type="submission" date="2020-11" db="EMBL/GenBank/DDBJ databases">
        <authorList>
            <consortium name="DOE Joint Genome Institute"/>
            <person name="Ahrendt S."/>
            <person name="Riley R."/>
            <person name="Andreopoulos W."/>
            <person name="Labutti K."/>
            <person name="Pangilinan J."/>
            <person name="Ruiz-Duenas F.J."/>
            <person name="Barrasa J.M."/>
            <person name="Sanchez-Garcia M."/>
            <person name="Camarero S."/>
            <person name="Miyauchi S."/>
            <person name="Serrano A."/>
            <person name="Linde D."/>
            <person name="Babiker R."/>
            <person name="Drula E."/>
            <person name="Ayuso-Fernandez I."/>
            <person name="Pacheco R."/>
            <person name="Padilla G."/>
            <person name="Ferreira P."/>
            <person name="Barriuso J."/>
            <person name="Kellner H."/>
            <person name="Castanera R."/>
            <person name="Alfaro M."/>
            <person name="Ramirez L."/>
            <person name="Pisabarro A.G."/>
            <person name="Kuo A."/>
            <person name="Tritt A."/>
            <person name="Lipzen A."/>
            <person name="He G."/>
            <person name="Yan M."/>
            <person name="Ng V."/>
            <person name="Cullen D."/>
            <person name="Martin F."/>
            <person name="Rosso M.-N."/>
            <person name="Henrissat B."/>
            <person name="Hibbett D."/>
            <person name="Martinez A.T."/>
            <person name="Grigoriev I.V."/>
        </authorList>
    </citation>
    <scope>NUCLEOTIDE SEQUENCE</scope>
    <source>
        <strain evidence="5">CBS 506.95</strain>
    </source>
</reference>
<feature type="domain" description="Ras-GAP" evidence="4">
    <location>
        <begin position="359"/>
        <end position="561"/>
    </location>
</feature>
<evidence type="ECO:0000259" key="4">
    <source>
        <dbReference type="PROSITE" id="PS50018"/>
    </source>
</evidence>
<dbReference type="PANTHER" id="PTHR10194:SF60">
    <property type="entry name" value="RAS GTPASE-ACTIVATING PROTEIN RASKOL"/>
    <property type="match status" value="1"/>
</dbReference>
<protein>
    <submittedName>
        <fullName evidence="5">Rho GTPase activation protein</fullName>
    </submittedName>
</protein>
<dbReference type="InterPro" id="IPR039360">
    <property type="entry name" value="Ras_GTPase"/>
</dbReference>
<evidence type="ECO:0000259" key="3">
    <source>
        <dbReference type="PROSITE" id="PS50004"/>
    </source>
</evidence>
<dbReference type="InterPro" id="IPR035892">
    <property type="entry name" value="C2_domain_sf"/>
</dbReference>
<dbReference type="SUPFAM" id="SSF48350">
    <property type="entry name" value="GTPase activation domain, GAP"/>
    <property type="match status" value="1"/>
</dbReference>
<feature type="domain" description="C2" evidence="3">
    <location>
        <begin position="172"/>
        <end position="301"/>
    </location>
</feature>
<dbReference type="GO" id="GO:0005096">
    <property type="term" value="F:GTPase activator activity"/>
    <property type="evidence" value="ECO:0007669"/>
    <property type="project" value="UniProtKB-KW"/>
</dbReference>
<evidence type="ECO:0000313" key="5">
    <source>
        <dbReference type="EMBL" id="KAF9526482.1"/>
    </source>
</evidence>
<organism evidence="5 6">
    <name type="scientific">Crepidotus variabilis</name>
    <dbReference type="NCBI Taxonomy" id="179855"/>
    <lineage>
        <taxon>Eukaryota</taxon>
        <taxon>Fungi</taxon>
        <taxon>Dikarya</taxon>
        <taxon>Basidiomycota</taxon>
        <taxon>Agaricomycotina</taxon>
        <taxon>Agaricomycetes</taxon>
        <taxon>Agaricomycetidae</taxon>
        <taxon>Agaricales</taxon>
        <taxon>Agaricineae</taxon>
        <taxon>Crepidotaceae</taxon>
        <taxon>Crepidotus</taxon>
    </lineage>
</organism>
<proteinExistence type="predicted"/>
<dbReference type="PROSITE" id="PS50004">
    <property type="entry name" value="C2"/>
    <property type="match status" value="1"/>
</dbReference>
<evidence type="ECO:0000256" key="1">
    <source>
        <dbReference type="ARBA" id="ARBA00022468"/>
    </source>
</evidence>
<dbReference type="SMART" id="SM00239">
    <property type="entry name" value="C2"/>
    <property type="match status" value="1"/>
</dbReference>
<evidence type="ECO:0000313" key="6">
    <source>
        <dbReference type="Proteomes" id="UP000807306"/>
    </source>
</evidence>
<keyword evidence="6" id="KW-1185">Reference proteome</keyword>
<evidence type="ECO:0000256" key="2">
    <source>
        <dbReference type="SAM" id="MobiDB-lite"/>
    </source>
</evidence>
<dbReference type="InterPro" id="IPR008936">
    <property type="entry name" value="Rho_GTPase_activation_prot"/>
</dbReference>
<dbReference type="OrthoDB" id="775356at2759"/>
<accession>A0A9P6ECL2</accession>
<dbReference type="AlphaFoldDB" id="A0A9P6ECL2"/>